<organism evidence="1">
    <name type="scientific">Oryza meridionalis</name>
    <dbReference type="NCBI Taxonomy" id="40149"/>
    <lineage>
        <taxon>Eukaryota</taxon>
        <taxon>Viridiplantae</taxon>
        <taxon>Streptophyta</taxon>
        <taxon>Embryophyta</taxon>
        <taxon>Tracheophyta</taxon>
        <taxon>Spermatophyta</taxon>
        <taxon>Magnoliopsida</taxon>
        <taxon>Liliopsida</taxon>
        <taxon>Poales</taxon>
        <taxon>Poaceae</taxon>
        <taxon>BOP clade</taxon>
        <taxon>Oryzoideae</taxon>
        <taxon>Oryzeae</taxon>
        <taxon>Oryzinae</taxon>
        <taxon>Oryza</taxon>
    </lineage>
</organism>
<reference evidence="1" key="2">
    <citation type="submission" date="2018-05" db="EMBL/GenBank/DDBJ databases">
        <title>OmerRS3 (Oryza meridionalis Reference Sequence Version 3).</title>
        <authorList>
            <person name="Zhang J."/>
            <person name="Kudrna D."/>
            <person name="Lee S."/>
            <person name="Talag J."/>
            <person name="Welchert J."/>
            <person name="Wing R.A."/>
        </authorList>
    </citation>
    <scope>NUCLEOTIDE SEQUENCE [LARGE SCALE GENOMIC DNA]</scope>
    <source>
        <strain evidence="1">cv. OR44</strain>
    </source>
</reference>
<dbReference type="HOGENOM" id="CLU_1654945_0_0_1"/>
<dbReference type="Gramene" id="OMERI12G10700.1">
    <property type="protein sequence ID" value="OMERI12G10700.1"/>
    <property type="gene ID" value="OMERI12G10700"/>
</dbReference>
<accession>A0A0E0FD02</accession>
<dbReference type="EnsemblPlants" id="OMERI12G10700.1">
    <property type="protein sequence ID" value="OMERI12G10700.1"/>
    <property type="gene ID" value="OMERI12G10700"/>
</dbReference>
<name>A0A0E0FD02_9ORYZ</name>
<reference evidence="1" key="1">
    <citation type="submission" date="2015-04" db="UniProtKB">
        <authorList>
            <consortium name="EnsemblPlants"/>
        </authorList>
    </citation>
    <scope>IDENTIFICATION</scope>
</reference>
<sequence>MFHVSAINHLVKERALRVTANYFEKTPYALLKVGLVPGDRGIFLSDQGPTDLAKSAERTRPTWDERTAWATPLRPSHVRCRPARSLTLGKAGSTALESACGDDDGGLEQRQTTRATTTTAGLAMAAVGALVDPVVGRQRIHWWGERRIQWLGGRRRQIQR</sequence>
<keyword evidence="2" id="KW-1185">Reference proteome</keyword>
<dbReference type="AlphaFoldDB" id="A0A0E0FD02"/>
<dbReference type="Proteomes" id="UP000008021">
    <property type="component" value="Chromosome 12"/>
</dbReference>
<evidence type="ECO:0000313" key="2">
    <source>
        <dbReference type="Proteomes" id="UP000008021"/>
    </source>
</evidence>
<evidence type="ECO:0000313" key="1">
    <source>
        <dbReference type="EnsemblPlants" id="OMERI12G10700.1"/>
    </source>
</evidence>
<proteinExistence type="predicted"/>
<protein>
    <submittedName>
        <fullName evidence="1">Uncharacterized protein</fullName>
    </submittedName>
</protein>